<evidence type="ECO:0000313" key="2">
    <source>
        <dbReference type="Proteomes" id="UP000694050"/>
    </source>
</evidence>
<comment type="caution">
    <text evidence="1">The sequence shown here is derived from an EMBL/GenBank/DDBJ whole genome shotgun (WGS) entry which is preliminary data.</text>
</comment>
<sequence>MDWVTLLSLNKQKPPKDLKRFMPNGDIHINVDNVRRFNEKCTSIITNLKAHADQQTSSSDANFSDRTMTKVVIRVFQKLEVGDLIKAFLDSVPDVVKAVLGADDLSPTDPLYLPLVDNNFQFMGCLY</sequence>
<protein>
    <submittedName>
        <fullName evidence="1">Uncharacterized protein</fullName>
    </submittedName>
</protein>
<accession>A0A8J5P4U8</accession>
<gene>
    <name evidence="1" type="ORF">Forpe1208_v002448</name>
</gene>
<dbReference type="EMBL" id="JAELUQ010000002">
    <property type="protein sequence ID" value="KAG7418736.1"/>
    <property type="molecule type" value="Genomic_DNA"/>
</dbReference>
<name>A0A8J5P4U8_FUSOX</name>
<organism evidence="1 2">
    <name type="scientific">Fusarium oxysporum f. sp. rapae</name>
    <dbReference type="NCBI Taxonomy" id="485398"/>
    <lineage>
        <taxon>Eukaryota</taxon>
        <taxon>Fungi</taxon>
        <taxon>Dikarya</taxon>
        <taxon>Ascomycota</taxon>
        <taxon>Pezizomycotina</taxon>
        <taxon>Sordariomycetes</taxon>
        <taxon>Hypocreomycetidae</taxon>
        <taxon>Hypocreales</taxon>
        <taxon>Nectriaceae</taxon>
        <taxon>Fusarium</taxon>
        <taxon>Fusarium oxysporum species complex</taxon>
    </lineage>
</organism>
<dbReference type="Proteomes" id="UP000694050">
    <property type="component" value="Unassembled WGS sequence"/>
</dbReference>
<dbReference type="AlphaFoldDB" id="A0A8J5P4U8"/>
<evidence type="ECO:0000313" key="1">
    <source>
        <dbReference type="EMBL" id="KAG7418736.1"/>
    </source>
</evidence>
<proteinExistence type="predicted"/>
<reference evidence="1" key="1">
    <citation type="submission" date="2021-04" db="EMBL/GenBank/DDBJ databases">
        <title>First draft genome resource for Brassicaceae pathogens Fusarium oxysporum f. sp. raphani and Fusarium oxysporum f. sp. rapae.</title>
        <authorList>
            <person name="Asai S."/>
        </authorList>
    </citation>
    <scope>NUCLEOTIDE SEQUENCE</scope>
    <source>
        <strain evidence="1">Tf1208</strain>
    </source>
</reference>